<dbReference type="RefSeq" id="WP_205101965.1">
    <property type="nucleotide sequence ID" value="NZ_JACJJC010000003.1"/>
</dbReference>
<dbReference type="EC" id="6.1.1.21" evidence="10"/>
<evidence type="ECO:0000256" key="1">
    <source>
        <dbReference type="ARBA" id="ARBA00008226"/>
    </source>
</evidence>
<dbReference type="SUPFAM" id="SSF55681">
    <property type="entry name" value="Class II aaRS and biotin synthetases"/>
    <property type="match status" value="1"/>
</dbReference>
<dbReference type="EMBL" id="JACJJC010000003">
    <property type="protein sequence ID" value="MBM6703504.1"/>
    <property type="molecule type" value="Genomic_DNA"/>
</dbReference>
<name>A0ABS2DQ96_9BURK</name>
<evidence type="ECO:0000256" key="10">
    <source>
        <dbReference type="HAMAP-Rule" id="MF_00127"/>
    </source>
</evidence>
<dbReference type="InterPro" id="IPR033656">
    <property type="entry name" value="HisRS_anticodon"/>
</dbReference>
<gene>
    <name evidence="10 12" type="primary">hisS</name>
    <name evidence="12" type="ORF">H6A60_03205</name>
</gene>
<dbReference type="HAMAP" id="MF_00127">
    <property type="entry name" value="His_tRNA_synth"/>
    <property type="match status" value="1"/>
</dbReference>
<protein>
    <recommendedName>
        <fullName evidence="10">Histidine--tRNA ligase</fullName>
        <ecNumber evidence="10">6.1.1.21</ecNumber>
    </recommendedName>
    <alternativeName>
        <fullName evidence="10">Histidyl-tRNA synthetase</fullName>
        <shortName evidence="10">HisRS</shortName>
    </alternativeName>
</protein>
<comment type="subcellular location">
    <subcellularLocation>
        <location evidence="10">Cytoplasm</location>
    </subcellularLocation>
</comment>
<evidence type="ECO:0000256" key="7">
    <source>
        <dbReference type="ARBA" id="ARBA00022917"/>
    </source>
</evidence>
<comment type="catalytic activity">
    <reaction evidence="9 10">
        <text>tRNA(His) + L-histidine + ATP = L-histidyl-tRNA(His) + AMP + diphosphate + H(+)</text>
        <dbReference type="Rhea" id="RHEA:17313"/>
        <dbReference type="Rhea" id="RHEA-COMP:9665"/>
        <dbReference type="Rhea" id="RHEA-COMP:9689"/>
        <dbReference type="ChEBI" id="CHEBI:15378"/>
        <dbReference type="ChEBI" id="CHEBI:30616"/>
        <dbReference type="ChEBI" id="CHEBI:33019"/>
        <dbReference type="ChEBI" id="CHEBI:57595"/>
        <dbReference type="ChEBI" id="CHEBI:78442"/>
        <dbReference type="ChEBI" id="CHEBI:78527"/>
        <dbReference type="ChEBI" id="CHEBI:456215"/>
        <dbReference type="EC" id="6.1.1.21"/>
    </reaction>
</comment>
<evidence type="ECO:0000256" key="5">
    <source>
        <dbReference type="ARBA" id="ARBA00022741"/>
    </source>
</evidence>
<evidence type="ECO:0000256" key="9">
    <source>
        <dbReference type="ARBA" id="ARBA00047639"/>
    </source>
</evidence>
<dbReference type="InterPro" id="IPR004516">
    <property type="entry name" value="HisRS/HisZ"/>
</dbReference>
<dbReference type="NCBIfam" id="TIGR00442">
    <property type="entry name" value="hisS"/>
    <property type="match status" value="1"/>
</dbReference>
<dbReference type="PANTHER" id="PTHR43707:SF1">
    <property type="entry name" value="HISTIDINE--TRNA LIGASE, MITOCHONDRIAL-RELATED"/>
    <property type="match status" value="1"/>
</dbReference>
<evidence type="ECO:0000259" key="11">
    <source>
        <dbReference type="PROSITE" id="PS50862"/>
    </source>
</evidence>
<evidence type="ECO:0000256" key="4">
    <source>
        <dbReference type="ARBA" id="ARBA00022598"/>
    </source>
</evidence>
<dbReference type="PROSITE" id="PS50862">
    <property type="entry name" value="AA_TRNA_LIGASE_II"/>
    <property type="match status" value="1"/>
</dbReference>
<evidence type="ECO:0000256" key="2">
    <source>
        <dbReference type="ARBA" id="ARBA00011738"/>
    </source>
</evidence>
<evidence type="ECO:0000313" key="13">
    <source>
        <dbReference type="Proteomes" id="UP000715095"/>
    </source>
</evidence>
<keyword evidence="8 10" id="KW-0030">Aminoacyl-tRNA synthetase</keyword>
<dbReference type="PIRSF" id="PIRSF001549">
    <property type="entry name" value="His-tRNA_synth"/>
    <property type="match status" value="1"/>
</dbReference>
<feature type="domain" description="Aminoacyl-transfer RNA synthetases class-II family profile" evidence="11">
    <location>
        <begin position="1"/>
        <end position="362"/>
    </location>
</feature>
<keyword evidence="7 10" id="KW-0648">Protein biosynthesis</keyword>
<proteinExistence type="inferred from homology"/>
<dbReference type="GO" id="GO:0004821">
    <property type="term" value="F:histidine-tRNA ligase activity"/>
    <property type="evidence" value="ECO:0007669"/>
    <property type="project" value="UniProtKB-EC"/>
</dbReference>
<keyword evidence="4 10" id="KW-0436">Ligase</keyword>
<sequence length="433" mass="48278">MAKEKFTGVKGMNDMLPQDAPIWQHVVSTAVEVLERYGYQEIRTPILENTRVFTRGVGEVTDIVEKEMYSFTDSMNGDQLTLRPECTSAVVRAVNEHNLLYGTTQRLWYWGPMFRHERPQRGRYRQFHQLGAEALGMEGPDVDAEIIMMLARMWKALGVGPVKLEMNTLGAQEERAKHREALIAYFEANKDVLDDDAKRRLYTNPLRILDTKNPDMQALVEAAPKLLDFLGDESRAFLNRLEELVSAAGIEYEINPRLVRGLDYYNHTVFEWITDKLGAQGTICGGGRYDPLVEMLGGKPAPGVGFAMGLERVIELMREVGNVPVRTQTDVYVVHHGGETQKAALLLGESLRDLGVRVIVHPGTASIKSQMKKADGSGAEFVVFATEDEMAEGCVSVKALREHADRTVAFAQQQKVAVSEAARTIAEALAALR</sequence>
<accession>A0ABS2DQ96</accession>
<comment type="similarity">
    <text evidence="1 10">Belongs to the class-II aminoacyl-tRNA synthetase family.</text>
</comment>
<reference evidence="12 13" key="1">
    <citation type="journal article" date="2021" name="Sci. Rep.">
        <title>The distribution of antibiotic resistance genes in chicken gut microbiota commensals.</title>
        <authorList>
            <person name="Juricova H."/>
            <person name="Matiasovicova J."/>
            <person name="Kubasova T."/>
            <person name="Cejkova D."/>
            <person name="Rychlik I."/>
        </authorList>
    </citation>
    <scope>NUCLEOTIDE SEQUENCE [LARGE SCALE GENOMIC DNA]</scope>
    <source>
        <strain evidence="12 13">An829</strain>
    </source>
</reference>
<organism evidence="12 13">
    <name type="scientific">Sutterella massiliensis</name>
    <dbReference type="NCBI Taxonomy" id="1816689"/>
    <lineage>
        <taxon>Bacteria</taxon>
        <taxon>Pseudomonadati</taxon>
        <taxon>Pseudomonadota</taxon>
        <taxon>Betaproteobacteria</taxon>
        <taxon>Burkholderiales</taxon>
        <taxon>Sutterellaceae</taxon>
        <taxon>Sutterella</taxon>
    </lineage>
</organism>
<dbReference type="PANTHER" id="PTHR43707">
    <property type="entry name" value="HISTIDYL-TRNA SYNTHETASE"/>
    <property type="match status" value="1"/>
</dbReference>
<evidence type="ECO:0000256" key="3">
    <source>
        <dbReference type="ARBA" id="ARBA00022490"/>
    </source>
</evidence>
<dbReference type="Pfam" id="PF03129">
    <property type="entry name" value="HGTP_anticodon"/>
    <property type="match status" value="1"/>
</dbReference>
<evidence type="ECO:0000313" key="12">
    <source>
        <dbReference type="EMBL" id="MBM6703504.1"/>
    </source>
</evidence>
<keyword evidence="13" id="KW-1185">Reference proteome</keyword>
<dbReference type="Proteomes" id="UP000715095">
    <property type="component" value="Unassembled WGS sequence"/>
</dbReference>
<evidence type="ECO:0000256" key="8">
    <source>
        <dbReference type="ARBA" id="ARBA00023146"/>
    </source>
</evidence>
<dbReference type="InterPro" id="IPR006195">
    <property type="entry name" value="aa-tRNA-synth_II"/>
</dbReference>
<comment type="subunit">
    <text evidence="2 10">Homodimer.</text>
</comment>
<dbReference type="InterPro" id="IPR041715">
    <property type="entry name" value="HisRS-like_core"/>
</dbReference>
<dbReference type="InterPro" id="IPR036621">
    <property type="entry name" value="Anticodon-bd_dom_sf"/>
</dbReference>
<comment type="caution">
    <text evidence="12">The sequence shown here is derived from an EMBL/GenBank/DDBJ whole genome shotgun (WGS) entry which is preliminary data.</text>
</comment>
<dbReference type="InterPro" id="IPR004154">
    <property type="entry name" value="Anticodon-bd"/>
</dbReference>
<evidence type="ECO:0000256" key="6">
    <source>
        <dbReference type="ARBA" id="ARBA00022840"/>
    </source>
</evidence>
<keyword evidence="6 10" id="KW-0067">ATP-binding</keyword>
<keyword evidence="3 10" id="KW-0963">Cytoplasm</keyword>
<dbReference type="CDD" id="cd00773">
    <property type="entry name" value="HisRS-like_core"/>
    <property type="match status" value="1"/>
</dbReference>
<dbReference type="Pfam" id="PF13393">
    <property type="entry name" value="tRNA-synt_His"/>
    <property type="match status" value="1"/>
</dbReference>
<dbReference type="CDD" id="cd00859">
    <property type="entry name" value="HisRS_anticodon"/>
    <property type="match status" value="1"/>
</dbReference>
<dbReference type="SUPFAM" id="SSF52954">
    <property type="entry name" value="Class II aaRS ABD-related"/>
    <property type="match status" value="1"/>
</dbReference>
<dbReference type="Gene3D" id="3.40.50.800">
    <property type="entry name" value="Anticodon-binding domain"/>
    <property type="match status" value="1"/>
</dbReference>
<dbReference type="InterPro" id="IPR045864">
    <property type="entry name" value="aa-tRNA-synth_II/BPL/LPL"/>
</dbReference>
<dbReference type="InterPro" id="IPR015807">
    <property type="entry name" value="His-tRNA-ligase"/>
</dbReference>
<dbReference type="Gene3D" id="3.30.930.10">
    <property type="entry name" value="Bira Bifunctional Protein, Domain 2"/>
    <property type="match status" value="1"/>
</dbReference>
<keyword evidence="5 10" id="KW-0547">Nucleotide-binding</keyword>